<dbReference type="PIRSF" id="PIRSF006468">
    <property type="entry name" value="BCAT1"/>
    <property type="match status" value="1"/>
</dbReference>
<dbReference type="CDD" id="cd01557">
    <property type="entry name" value="BCAT_beta_family"/>
    <property type="match status" value="1"/>
</dbReference>
<evidence type="ECO:0000256" key="3">
    <source>
        <dbReference type="ARBA" id="ARBA00004824"/>
    </source>
</evidence>
<dbReference type="UniPathway" id="UPA00049">
    <property type="reaction ID" value="UER00062"/>
</dbReference>
<dbReference type="InterPro" id="IPR001544">
    <property type="entry name" value="Aminotrans_IV"/>
</dbReference>
<comment type="catalytic activity">
    <reaction evidence="15">
        <text>L-leucine + 2-oxoglutarate = 4-methyl-2-oxopentanoate + L-glutamate</text>
        <dbReference type="Rhea" id="RHEA:18321"/>
        <dbReference type="ChEBI" id="CHEBI:16810"/>
        <dbReference type="ChEBI" id="CHEBI:17865"/>
        <dbReference type="ChEBI" id="CHEBI:29985"/>
        <dbReference type="ChEBI" id="CHEBI:57427"/>
        <dbReference type="EC" id="2.6.1.42"/>
    </reaction>
</comment>
<comment type="pathway">
    <text evidence="4">Amino-acid biosynthesis; L-valine biosynthesis; L-valine from pyruvate: step 4/4.</text>
</comment>
<keyword evidence="10 17" id="KW-0808">Transferase</keyword>
<dbReference type="InterPro" id="IPR036038">
    <property type="entry name" value="Aminotransferase-like"/>
</dbReference>
<evidence type="ECO:0000256" key="12">
    <source>
        <dbReference type="ARBA" id="ARBA00023304"/>
    </source>
</evidence>
<comment type="catalytic activity">
    <reaction evidence="14">
        <text>L-isoleucine + 2-oxoglutarate = (S)-3-methyl-2-oxopentanoate + L-glutamate</text>
        <dbReference type="Rhea" id="RHEA:24801"/>
        <dbReference type="ChEBI" id="CHEBI:16810"/>
        <dbReference type="ChEBI" id="CHEBI:29985"/>
        <dbReference type="ChEBI" id="CHEBI:35146"/>
        <dbReference type="ChEBI" id="CHEBI:58045"/>
        <dbReference type="EC" id="2.6.1.42"/>
    </reaction>
</comment>
<evidence type="ECO:0000256" key="1">
    <source>
        <dbReference type="ARBA" id="ARBA00001933"/>
    </source>
</evidence>
<reference evidence="18" key="1">
    <citation type="submission" date="2016-11" db="EMBL/GenBank/DDBJ databases">
        <authorList>
            <person name="Varghese N."/>
            <person name="Submissions S."/>
        </authorList>
    </citation>
    <scope>NUCLEOTIDE SEQUENCE [LARGE SCALE GENOMIC DNA]</scope>
    <source>
        <strain evidence="18">DSM 26134</strain>
    </source>
</reference>
<evidence type="ECO:0000256" key="4">
    <source>
        <dbReference type="ARBA" id="ARBA00004931"/>
    </source>
</evidence>
<dbReference type="UniPathway" id="UPA00048">
    <property type="reaction ID" value="UER00073"/>
</dbReference>
<dbReference type="GO" id="GO:0009099">
    <property type="term" value="P:L-valine biosynthetic process"/>
    <property type="evidence" value="ECO:0007669"/>
    <property type="project" value="UniProtKB-UniPathway"/>
</dbReference>
<dbReference type="GO" id="GO:0009098">
    <property type="term" value="P:L-leucine biosynthetic process"/>
    <property type="evidence" value="ECO:0007669"/>
    <property type="project" value="UniProtKB-UniPathway"/>
</dbReference>
<evidence type="ECO:0000256" key="7">
    <source>
        <dbReference type="ARBA" id="ARBA00013053"/>
    </source>
</evidence>
<protein>
    <recommendedName>
        <fullName evidence="7">branched-chain-amino-acid transaminase</fullName>
        <ecNumber evidence="7">2.6.1.42</ecNumber>
    </recommendedName>
</protein>
<dbReference type="Gene3D" id="3.30.470.10">
    <property type="match status" value="1"/>
</dbReference>
<dbReference type="RefSeq" id="WP_073122582.1">
    <property type="nucleotide sequence ID" value="NZ_FRAA01000004.1"/>
</dbReference>
<evidence type="ECO:0000256" key="5">
    <source>
        <dbReference type="ARBA" id="ARBA00005072"/>
    </source>
</evidence>
<comment type="catalytic activity">
    <reaction evidence="13">
        <text>L-valine + 2-oxoglutarate = 3-methyl-2-oxobutanoate + L-glutamate</text>
        <dbReference type="Rhea" id="RHEA:24813"/>
        <dbReference type="ChEBI" id="CHEBI:11851"/>
        <dbReference type="ChEBI" id="CHEBI:16810"/>
        <dbReference type="ChEBI" id="CHEBI:29985"/>
        <dbReference type="ChEBI" id="CHEBI:57762"/>
        <dbReference type="EC" id="2.6.1.42"/>
    </reaction>
</comment>
<keyword evidence="9" id="KW-0028">Amino-acid biosynthesis</keyword>
<comment type="function">
    <text evidence="2">Acts on leucine, isoleucine and valine.</text>
</comment>
<dbReference type="AlphaFoldDB" id="A0A1M6R1J2"/>
<dbReference type="EMBL" id="FRAA01000004">
    <property type="protein sequence ID" value="SHK26270.1"/>
    <property type="molecule type" value="Genomic_DNA"/>
</dbReference>
<keyword evidence="18" id="KW-1185">Reference proteome</keyword>
<evidence type="ECO:0000313" key="17">
    <source>
        <dbReference type="EMBL" id="SHK26270.1"/>
    </source>
</evidence>
<comment type="similarity">
    <text evidence="6">Belongs to the class-IV pyridoxal-phosphate-dependent aminotransferase family.</text>
</comment>
<dbReference type="NCBIfam" id="TIGR01123">
    <property type="entry name" value="ilvE_II"/>
    <property type="match status" value="1"/>
</dbReference>
<dbReference type="Proteomes" id="UP000184474">
    <property type="component" value="Unassembled WGS sequence"/>
</dbReference>
<evidence type="ECO:0000256" key="15">
    <source>
        <dbReference type="ARBA" id="ARBA00049229"/>
    </source>
</evidence>
<evidence type="ECO:0000256" key="13">
    <source>
        <dbReference type="ARBA" id="ARBA00048212"/>
    </source>
</evidence>
<dbReference type="InterPro" id="IPR043131">
    <property type="entry name" value="BCAT-like_N"/>
</dbReference>
<dbReference type="GO" id="GO:0004084">
    <property type="term" value="F:branched-chain-amino-acid transaminase activity"/>
    <property type="evidence" value="ECO:0007669"/>
    <property type="project" value="UniProtKB-EC"/>
</dbReference>
<dbReference type="InterPro" id="IPR033939">
    <property type="entry name" value="BCAT_family"/>
</dbReference>
<evidence type="ECO:0000256" key="6">
    <source>
        <dbReference type="ARBA" id="ARBA00009320"/>
    </source>
</evidence>
<evidence type="ECO:0000256" key="8">
    <source>
        <dbReference type="ARBA" id="ARBA00022576"/>
    </source>
</evidence>
<evidence type="ECO:0000256" key="10">
    <source>
        <dbReference type="ARBA" id="ARBA00022679"/>
    </source>
</evidence>
<dbReference type="EC" id="2.6.1.42" evidence="7"/>
<evidence type="ECO:0000256" key="2">
    <source>
        <dbReference type="ARBA" id="ARBA00003109"/>
    </source>
</evidence>
<keyword evidence="11" id="KW-0663">Pyridoxal phosphate</keyword>
<dbReference type="PANTHER" id="PTHR11825:SF44">
    <property type="entry name" value="BRANCHED-CHAIN-AMINO-ACID AMINOTRANSFERASE"/>
    <property type="match status" value="1"/>
</dbReference>
<keyword evidence="8 17" id="KW-0032">Aminotransferase</keyword>
<dbReference type="PANTHER" id="PTHR11825">
    <property type="entry name" value="SUBGROUP IIII AMINOTRANSFERASE"/>
    <property type="match status" value="1"/>
</dbReference>
<dbReference type="UniPathway" id="UPA00047">
    <property type="reaction ID" value="UER00058"/>
</dbReference>
<evidence type="ECO:0000256" key="14">
    <source>
        <dbReference type="ARBA" id="ARBA00048798"/>
    </source>
</evidence>
<keyword evidence="12" id="KW-0100">Branched-chain amino acid biosynthesis</keyword>
<dbReference type="GO" id="GO:0009097">
    <property type="term" value="P:isoleucine biosynthetic process"/>
    <property type="evidence" value="ECO:0007669"/>
    <property type="project" value="UniProtKB-UniPathway"/>
</dbReference>
<accession>A0A1M6R1J2</accession>
<comment type="pathway">
    <text evidence="5">Amino-acid biosynthesis; L-leucine biosynthesis; L-leucine from 3-methyl-2-oxobutanoate: step 4/4.</text>
</comment>
<evidence type="ECO:0000256" key="16">
    <source>
        <dbReference type="PIRSR" id="PIRSR006468-1"/>
    </source>
</evidence>
<dbReference type="NCBIfam" id="NF009897">
    <property type="entry name" value="PRK13357.1"/>
    <property type="match status" value="1"/>
</dbReference>
<evidence type="ECO:0000256" key="11">
    <source>
        <dbReference type="ARBA" id="ARBA00022898"/>
    </source>
</evidence>
<sequence length="353" mass="39372">MSSSTIDFDIKEVAQSKINEVDFNHIEFGKVYSDHMFAAEYEDGEWKNFRIEPYGDLSISPANATLHYAQSVFEGLKAYKDDQGAIRIFRPDANAKRMVISAERMCIPPIPEDLFMEALTELLKLDAAWIPTRPDTSLYIRPVIFANDPYVGIRPSMTYKFLIFTGPVGAYYSEPVNVKIEKKYTRAASGGVGFAKTAGNYAASLYPAMEALKEGYHQLIWTDGKEHEYIEEAGTMNLLFYINDTLITAPAGDSILNGITKDSVLTLARDWGMKVEERRLTVTELIAALEAGTVQEAFGAGTAATISKIKMIGNEGKQYQLPTETPLADKLFSELDDIKMGRKPDPHGWVFTL</sequence>
<organism evidence="17 18">
    <name type="scientific">Reichenbachiella agariperforans</name>
    <dbReference type="NCBI Taxonomy" id="156994"/>
    <lineage>
        <taxon>Bacteria</taxon>
        <taxon>Pseudomonadati</taxon>
        <taxon>Bacteroidota</taxon>
        <taxon>Cytophagia</taxon>
        <taxon>Cytophagales</taxon>
        <taxon>Reichenbachiellaceae</taxon>
        <taxon>Reichenbachiella</taxon>
    </lineage>
</organism>
<evidence type="ECO:0000256" key="9">
    <source>
        <dbReference type="ARBA" id="ARBA00022605"/>
    </source>
</evidence>
<dbReference type="STRING" id="156994.SAMN04488028_1046"/>
<evidence type="ECO:0000313" key="18">
    <source>
        <dbReference type="Proteomes" id="UP000184474"/>
    </source>
</evidence>
<dbReference type="InterPro" id="IPR043132">
    <property type="entry name" value="BCAT-like_C"/>
</dbReference>
<comment type="pathway">
    <text evidence="3">Amino-acid biosynthesis; L-isoleucine biosynthesis; L-isoleucine from 2-oxobutanoate: step 4/4.</text>
</comment>
<name>A0A1M6R1J2_REIAG</name>
<proteinExistence type="inferred from homology"/>
<dbReference type="SUPFAM" id="SSF56752">
    <property type="entry name" value="D-aminoacid aminotransferase-like PLP-dependent enzymes"/>
    <property type="match status" value="1"/>
</dbReference>
<gene>
    <name evidence="17" type="ORF">SAMN04488028_1046</name>
</gene>
<dbReference type="Gene3D" id="3.20.10.10">
    <property type="entry name" value="D-amino Acid Aminotransferase, subunit A, domain 2"/>
    <property type="match status" value="1"/>
</dbReference>
<feature type="modified residue" description="N6-(pyridoxal phosphate)lysine" evidence="16">
    <location>
        <position position="196"/>
    </location>
</feature>
<dbReference type="InterPro" id="IPR005786">
    <property type="entry name" value="B_amino_transII"/>
</dbReference>
<comment type="cofactor">
    <cofactor evidence="1">
        <name>pyridoxal 5'-phosphate</name>
        <dbReference type="ChEBI" id="CHEBI:597326"/>
    </cofactor>
</comment>
<dbReference type="Pfam" id="PF01063">
    <property type="entry name" value="Aminotran_4"/>
    <property type="match status" value="1"/>
</dbReference>